<evidence type="ECO:0000313" key="2">
    <source>
        <dbReference type="Proteomes" id="UP000249260"/>
    </source>
</evidence>
<proteinExistence type="predicted"/>
<comment type="caution">
    <text evidence="1">The sequence shown here is derived from an EMBL/GenBank/DDBJ whole genome shotgun (WGS) entry which is preliminary data.</text>
</comment>
<reference evidence="1 2" key="1">
    <citation type="submission" date="2018-06" db="EMBL/GenBank/DDBJ databases">
        <title>Paenibacillus montanisoli sp. nov., isolated from mountain area soil.</title>
        <authorList>
            <person name="Wu M."/>
        </authorList>
    </citation>
    <scope>NUCLEOTIDE SEQUENCE [LARGE SCALE GENOMIC DNA]</scope>
    <source>
        <strain evidence="1 2">RA17</strain>
    </source>
</reference>
<dbReference type="OrthoDB" id="8678660at2"/>
<dbReference type="PANTHER" id="PTHR37563:SF2">
    <property type="entry name" value="PHYTANOYL-COA DIOXYGENASE FAMILY PROTEIN (AFU_ORTHOLOGUE AFUA_2G03330)"/>
    <property type="match status" value="1"/>
</dbReference>
<gene>
    <name evidence="1" type="ORF">DL346_11315</name>
</gene>
<dbReference type="AlphaFoldDB" id="A0A328TZM5"/>
<dbReference type="Gene3D" id="2.60.120.620">
    <property type="entry name" value="q2cbj1_9rhob like domain"/>
    <property type="match status" value="1"/>
</dbReference>
<dbReference type="SUPFAM" id="SSF51197">
    <property type="entry name" value="Clavaminate synthase-like"/>
    <property type="match status" value="1"/>
</dbReference>
<dbReference type="PANTHER" id="PTHR37563">
    <property type="entry name" value="PHYTANOYL-COA DIOXYGENASE FAMILY PROTEIN (AFU_ORTHOLOGUE AFUA_2G03330)"/>
    <property type="match status" value="1"/>
</dbReference>
<dbReference type="Pfam" id="PF05721">
    <property type="entry name" value="PhyH"/>
    <property type="match status" value="1"/>
</dbReference>
<sequence length="280" mass="31632">MIVKVSQQELDTLTLNEETIQLAVNLIRVNGYVILEGVLPEAKVVELRTAFQEAMDWFIDKHGKEIYLNKTGFNEGTNHLGIFLPFQAPFNDPLVIEHPFALAIMDRILGKDYSVTLFSSNTSLPGGQKSQPVHPDYGARFGDLCNTHLPITDLVFNIPLVDVHDGNGPMEIWPGGTHLLPDNYYGPNGPNPEELAPHMHSIKVHMPAGSILLRDVRMWHRGTPNRGDSIRPNLALIYSAMDRDNRVQIPIETYEQMSDRAKHLFRWQKIGYPAIEPTHE</sequence>
<name>A0A328TZM5_9BACL</name>
<dbReference type="EMBL" id="QLUW01000002">
    <property type="protein sequence ID" value="RAP76007.1"/>
    <property type="molecule type" value="Genomic_DNA"/>
</dbReference>
<organism evidence="1 2">
    <name type="scientific">Paenibacillus montanisoli</name>
    <dbReference type="NCBI Taxonomy" id="2081970"/>
    <lineage>
        <taxon>Bacteria</taxon>
        <taxon>Bacillati</taxon>
        <taxon>Bacillota</taxon>
        <taxon>Bacilli</taxon>
        <taxon>Bacillales</taxon>
        <taxon>Paenibacillaceae</taxon>
        <taxon>Paenibacillus</taxon>
    </lineage>
</organism>
<protein>
    <recommendedName>
        <fullName evidence="3">Phytanoyl-CoA dioxygenase</fullName>
    </recommendedName>
</protein>
<keyword evidence="2" id="KW-1185">Reference proteome</keyword>
<dbReference type="InterPro" id="IPR008775">
    <property type="entry name" value="Phytyl_CoA_dOase-like"/>
</dbReference>
<accession>A0A328TZM5</accession>
<dbReference type="GO" id="GO:0016706">
    <property type="term" value="F:2-oxoglutarate-dependent dioxygenase activity"/>
    <property type="evidence" value="ECO:0007669"/>
    <property type="project" value="UniProtKB-ARBA"/>
</dbReference>
<dbReference type="InterPro" id="IPR051961">
    <property type="entry name" value="Fungal_Metabolite_Diox"/>
</dbReference>
<dbReference type="Proteomes" id="UP000249260">
    <property type="component" value="Unassembled WGS sequence"/>
</dbReference>
<evidence type="ECO:0000313" key="1">
    <source>
        <dbReference type="EMBL" id="RAP76007.1"/>
    </source>
</evidence>
<evidence type="ECO:0008006" key="3">
    <source>
        <dbReference type="Google" id="ProtNLM"/>
    </source>
</evidence>